<proteinExistence type="predicted"/>
<evidence type="ECO:0000256" key="1">
    <source>
        <dbReference type="SAM" id="Phobius"/>
    </source>
</evidence>
<sequence length="83" mass="9592">MVRVKSNTFLRVLKYFTIILNTFILSLTLTLFNGGIAHFSLIQWLESWLVAFITINIVNMIIPNITSFICNKTMEVTEEKEGH</sequence>
<feature type="transmembrane region" description="Helical" evidence="1">
    <location>
        <begin position="12"/>
        <end position="36"/>
    </location>
</feature>
<accession>A0ABQ0XMT0</accession>
<dbReference type="Proteomes" id="UP000321040">
    <property type="component" value="Unassembled WGS sequence"/>
</dbReference>
<keyword evidence="3" id="KW-1185">Reference proteome</keyword>
<evidence type="ECO:0000313" key="3">
    <source>
        <dbReference type="Proteomes" id="UP000321040"/>
    </source>
</evidence>
<organism evidence="2 3">
    <name type="scientific">Staphylococcus kloosii</name>
    <dbReference type="NCBI Taxonomy" id="29384"/>
    <lineage>
        <taxon>Bacteria</taxon>
        <taxon>Bacillati</taxon>
        <taxon>Bacillota</taxon>
        <taxon>Bacilli</taxon>
        <taxon>Bacillales</taxon>
        <taxon>Staphylococcaceae</taxon>
        <taxon>Staphylococcus</taxon>
    </lineage>
</organism>
<gene>
    <name evidence="2" type="ORF">SKL01_04320</name>
</gene>
<feature type="transmembrane region" description="Helical" evidence="1">
    <location>
        <begin position="48"/>
        <end position="70"/>
    </location>
</feature>
<evidence type="ECO:0000313" key="2">
    <source>
        <dbReference type="EMBL" id="GEP81254.1"/>
    </source>
</evidence>
<comment type="caution">
    <text evidence="2">The sequence shown here is derived from an EMBL/GenBank/DDBJ whole genome shotgun (WGS) entry which is preliminary data.</text>
</comment>
<keyword evidence="1" id="KW-0472">Membrane</keyword>
<keyword evidence="1" id="KW-1133">Transmembrane helix</keyword>
<protein>
    <recommendedName>
        <fullName evidence="4">DUF2798 domain-containing protein</fullName>
    </recommendedName>
</protein>
<dbReference type="EMBL" id="BKAQ01000003">
    <property type="protein sequence ID" value="GEP81254.1"/>
    <property type="molecule type" value="Genomic_DNA"/>
</dbReference>
<evidence type="ECO:0008006" key="4">
    <source>
        <dbReference type="Google" id="ProtNLM"/>
    </source>
</evidence>
<name>A0ABQ0XMT0_9STAP</name>
<reference evidence="2 3" key="1">
    <citation type="submission" date="2019-07" db="EMBL/GenBank/DDBJ databases">
        <title>Whole genome shotgun sequence of Staphylococcus kloosii NBRC 109624.</title>
        <authorList>
            <person name="Hosoyama A."/>
            <person name="Uohara A."/>
            <person name="Ohji S."/>
            <person name="Ichikawa N."/>
        </authorList>
    </citation>
    <scope>NUCLEOTIDE SEQUENCE [LARGE SCALE GENOMIC DNA]</scope>
    <source>
        <strain evidence="2 3">NBRC 109624</strain>
    </source>
</reference>
<keyword evidence="1" id="KW-0812">Transmembrane</keyword>